<dbReference type="Proteomes" id="UP000799291">
    <property type="component" value="Unassembled WGS sequence"/>
</dbReference>
<organism evidence="2 3">
    <name type="scientific">Lentithecium fluviatile CBS 122367</name>
    <dbReference type="NCBI Taxonomy" id="1168545"/>
    <lineage>
        <taxon>Eukaryota</taxon>
        <taxon>Fungi</taxon>
        <taxon>Dikarya</taxon>
        <taxon>Ascomycota</taxon>
        <taxon>Pezizomycotina</taxon>
        <taxon>Dothideomycetes</taxon>
        <taxon>Pleosporomycetidae</taxon>
        <taxon>Pleosporales</taxon>
        <taxon>Massarineae</taxon>
        <taxon>Lentitheciaceae</taxon>
        <taxon>Lentithecium</taxon>
    </lineage>
</organism>
<evidence type="ECO:0000313" key="2">
    <source>
        <dbReference type="EMBL" id="KAF2686595.1"/>
    </source>
</evidence>
<gene>
    <name evidence="2" type="ORF">K458DRAFT_200330</name>
</gene>
<protein>
    <submittedName>
        <fullName evidence="2">Uncharacterized protein</fullName>
    </submittedName>
</protein>
<dbReference type="AlphaFoldDB" id="A0A6G1J8V7"/>
<evidence type="ECO:0000256" key="1">
    <source>
        <dbReference type="SAM" id="MobiDB-lite"/>
    </source>
</evidence>
<reference evidence="2" key="1">
    <citation type="journal article" date="2020" name="Stud. Mycol.">
        <title>101 Dothideomycetes genomes: a test case for predicting lifestyles and emergence of pathogens.</title>
        <authorList>
            <person name="Haridas S."/>
            <person name="Albert R."/>
            <person name="Binder M."/>
            <person name="Bloem J."/>
            <person name="Labutti K."/>
            <person name="Salamov A."/>
            <person name="Andreopoulos B."/>
            <person name="Baker S."/>
            <person name="Barry K."/>
            <person name="Bills G."/>
            <person name="Bluhm B."/>
            <person name="Cannon C."/>
            <person name="Castanera R."/>
            <person name="Culley D."/>
            <person name="Daum C."/>
            <person name="Ezra D."/>
            <person name="Gonzalez J."/>
            <person name="Henrissat B."/>
            <person name="Kuo A."/>
            <person name="Liang C."/>
            <person name="Lipzen A."/>
            <person name="Lutzoni F."/>
            <person name="Magnuson J."/>
            <person name="Mondo S."/>
            <person name="Nolan M."/>
            <person name="Ohm R."/>
            <person name="Pangilinan J."/>
            <person name="Park H.-J."/>
            <person name="Ramirez L."/>
            <person name="Alfaro M."/>
            <person name="Sun H."/>
            <person name="Tritt A."/>
            <person name="Yoshinaga Y."/>
            <person name="Zwiers L.-H."/>
            <person name="Turgeon B."/>
            <person name="Goodwin S."/>
            <person name="Spatafora J."/>
            <person name="Crous P."/>
            <person name="Grigoriev I."/>
        </authorList>
    </citation>
    <scope>NUCLEOTIDE SEQUENCE</scope>
    <source>
        <strain evidence="2">CBS 122367</strain>
    </source>
</reference>
<name>A0A6G1J8V7_9PLEO</name>
<sequence length="159" mass="17536">MFNAHRTLTTYPVPCKALLSGSLRKKDVFLADICLKTICSSHTGSGGRAFVHALTASSQLTIVPMPPPPIRSNYPRVPQTSERRTGKYNPPSTPQNIPVRAYAGHTHGDLDHTNRQRHRCVQELQNTSKVTEDARPCSVHRLNSYADCRDSTCARGVNG</sequence>
<feature type="region of interest" description="Disordered" evidence="1">
    <location>
        <begin position="65"/>
        <end position="97"/>
    </location>
</feature>
<keyword evidence="3" id="KW-1185">Reference proteome</keyword>
<proteinExistence type="predicted"/>
<dbReference type="EMBL" id="MU005576">
    <property type="protein sequence ID" value="KAF2686595.1"/>
    <property type="molecule type" value="Genomic_DNA"/>
</dbReference>
<accession>A0A6G1J8V7</accession>
<evidence type="ECO:0000313" key="3">
    <source>
        <dbReference type="Proteomes" id="UP000799291"/>
    </source>
</evidence>